<keyword evidence="2" id="KW-1185">Reference proteome</keyword>
<dbReference type="InterPro" id="IPR007460">
    <property type="entry name" value="BrnT_toxin"/>
</dbReference>
<sequence>MMEYEWDDNKAATNLRNHGVTFEAVMDFDWEAATILEDDRRDYGEHRFIAYGPIGDRLHCLVFTLRGRRIRVISLRKANSREVRRYG</sequence>
<organism evidence="1 2">
    <name type="scientific">Methylomarinovum tepidoasis</name>
    <dbReference type="NCBI Taxonomy" id="2840183"/>
    <lineage>
        <taxon>Bacteria</taxon>
        <taxon>Pseudomonadati</taxon>
        <taxon>Pseudomonadota</taxon>
        <taxon>Gammaproteobacteria</taxon>
        <taxon>Methylococcales</taxon>
        <taxon>Methylothermaceae</taxon>
        <taxon>Methylomarinovum</taxon>
    </lineage>
</organism>
<accession>A0AAU9C4P1</accession>
<evidence type="ECO:0000313" key="1">
    <source>
        <dbReference type="EMBL" id="BCX88482.1"/>
    </source>
</evidence>
<evidence type="ECO:0008006" key="3">
    <source>
        <dbReference type="Google" id="ProtNLM"/>
    </source>
</evidence>
<dbReference type="InterPro" id="IPR038573">
    <property type="entry name" value="BrnT_sf"/>
</dbReference>
<protein>
    <recommendedName>
        <fullName evidence="3">BrnT family toxin</fullName>
    </recommendedName>
</protein>
<proteinExistence type="predicted"/>
<dbReference type="Pfam" id="PF04365">
    <property type="entry name" value="BrnT_toxin"/>
    <property type="match status" value="1"/>
</dbReference>
<dbReference type="Proteomes" id="UP001321450">
    <property type="component" value="Chromosome"/>
</dbReference>
<dbReference type="Gene3D" id="3.10.450.530">
    <property type="entry name" value="Ribonuclease toxin, BrnT, of type II toxin-antitoxin system"/>
    <property type="match status" value="1"/>
</dbReference>
<gene>
    <name evidence="1" type="ORF">MIN45_P0851</name>
</gene>
<evidence type="ECO:0000313" key="2">
    <source>
        <dbReference type="Proteomes" id="UP001321450"/>
    </source>
</evidence>
<reference evidence="2" key="1">
    <citation type="journal article" date="2024" name="Int. J. Syst. Evol. Microbiol.">
        <title>Methylomarinovum tepidoasis sp. nov., a moderately thermophilic methanotroph of the family Methylothermaceae isolated from a deep-sea hydrothermal field.</title>
        <authorList>
            <person name="Hirayama H."/>
            <person name="Takaki Y."/>
            <person name="Abe M."/>
            <person name="Miyazaki M."/>
            <person name="Uematsu K."/>
            <person name="Matsui Y."/>
            <person name="Takai K."/>
        </authorList>
    </citation>
    <scope>NUCLEOTIDE SEQUENCE [LARGE SCALE GENOMIC DNA]</scope>
    <source>
        <strain evidence="2">IN45</strain>
    </source>
</reference>
<dbReference type="AlphaFoldDB" id="A0AAU9C4P1"/>
<dbReference type="EMBL" id="AP024718">
    <property type="protein sequence ID" value="BCX88482.1"/>
    <property type="molecule type" value="Genomic_DNA"/>
</dbReference>
<name>A0AAU9C4P1_9GAMM</name>
<dbReference type="KEGG" id="meiy:MIN45_P0851"/>
<dbReference type="RefSeq" id="WP_286293613.1">
    <property type="nucleotide sequence ID" value="NZ_AP024718.1"/>
</dbReference>